<protein>
    <submittedName>
        <fullName evidence="1">Uncharacterized protein</fullName>
    </submittedName>
</protein>
<proteinExistence type="predicted"/>
<dbReference type="AlphaFoldDB" id="X1RZ24"/>
<sequence>MHPTELIEKRTRNSKTHHLGGNKYSWDGIIGSVHYKDNPKDEAEQWKEIDNVFEPALAPWDWQMLKAGYHIRVKEDFTAGQIIELEKQGETVQFQPMALEWTNDLDMIQPISMPQGASPVITNPEVDLLPDVGMPSHQGTIRWNNAYGEGLNFEWRCTSSRLIKILEVENLNKLPIPEQHILDGGNPVLRLNLIFDPSRDVDIYVNGKVWDKKTKKKTRKQQTFRKIEFRKDGEVLWGFMPLRYWGSNPESEDNKGQSVATLEKRGDKLYISI</sequence>
<accession>X1RZ24</accession>
<gene>
    <name evidence="1" type="ORF">S12H4_07665</name>
</gene>
<comment type="caution">
    <text evidence="1">The sequence shown here is derived from an EMBL/GenBank/DDBJ whole genome shotgun (WGS) entry which is preliminary data.</text>
</comment>
<name>X1RZ24_9ZZZZ</name>
<evidence type="ECO:0000313" key="1">
    <source>
        <dbReference type="EMBL" id="GAI60779.1"/>
    </source>
</evidence>
<feature type="non-terminal residue" evidence="1">
    <location>
        <position position="273"/>
    </location>
</feature>
<reference evidence="1" key="1">
    <citation type="journal article" date="2014" name="Front. Microbiol.">
        <title>High frequency of phylogenetically diverse reductive dehalogenase-homologous genes in deep subseafloor sedimentary metagenomes.</title>
        <authorList>
            <person name="Kawai M."/>
            <person name="Futagami T."/>
            <person name="Toyoda A."/>
            <person name="Takaki Y."/>
            <person name="Nishi S."/>
            <person name="Hori S."/>
            <person name="Arai W."/>
            <person name="Tsubouchi T."/>
            <person name="Morono Y."/>
            <person name="Uchiyama I."/>
            <person name="Ito T."/>
            <person name="Fujiyama A."/>
            <person name="Inagaki F."/>
            <person name="Takami H."/>
        </authorList>
    </citation>
    <scope>NUCLEOTIDE SEQUENCE</scope>
    <source>
        <strain evidence="1">Expedition CK06-06</strain>
    </source>
</reference>
<organism evidence="1">
    <name type="scientific">marine sediment metagenome</name>
    <dbReference type="NCBI Taxonomy" id="412755"/>
    <lineage>
        <taxon>unclassified sequences</taxon>
        <taxon>metagenomes</taxon>
        <taxon>ecological metagenomes</taxon>
    </lineage>
</organism>
<dbReference type="EMBL" id="BARW01002858">
    <property type="protein sequence ID" value="GAI60779.1"/>
    <property type="molecule type" value="Genomic_DNA"/>
</dbReference>